<reference evidence="1" key="1">
    <citation type="journal article" date="2012" name="Nat. Biotechnol.">
        <title>Draft genome sequence of pigeonpea (Cajanus cajan), an orphan legume crop of resource-poor farmers.</title>
        <authorList>
            <person name="Varshney R.K."/>
            <person name="Chen W."/>
            <person name="Li Y."/>
            <person name="Bharti A.K."/>
            <person name="Saxena R.K."/>
            <person name="Schlueter J.A."/>
            <person name="Donoghue M.T."/>
            <person name="Azam S."/>
            <person name="Fan G."/>
            <person name="Whaley A.M."/>
            <person name="Farmer A.D."/>
            <person name="Sheridan J."/>
            <person name="Iwata A."/>
            <person name="Tuteja R."/>
            <person name="Penmetsa R.V."/>
            <person name="Wu W."/>
            <person name="Upadhyaya H.D."/>
            <person name="Yang S.P."/>
            <person name="Shah T."/>
            <person name="Saxena K.B."/>
            <person name="Michael T."/>
            <person name="McCombie W.R."/>
            <person name="Yang B."/>
            <person name="Zhang G."/>
            <person name="Yang H."/>
            <person name="Wang J."/>
            <person name="Spillane C."/>
            <person name="Cook D.R."/>
            <person name="May G.D."/>
            <person name="Xu X."/>
            <person name="Jackson S.A."/>
        </authorList>
    </citation>
    <scope>NUCLEOTIDE SEQUENCE [LARGE SCALE GENOMIC DNA]</scope>
</reference>
<dbReference type="AlphaFoldDB" id="A0A151SCQ7"/>
<dbReference type="GO" id="GO:0003676">
    <property type="term" value="F:nucleic acid binding"/>
    <property type="evidence" value="ECO:0007669"/>
    <property type="project" value="InterPro"/>
</dbReference>
<dbReference type="Gene3D" id="3.30.420.10">
    <property type="entry name" value="Ribonuclease H-like superfamily/Ribonuclease H"/>
    <property type="match status" value="2"/>
</dbReference>
<proteinExistence type="predicted"/>
<dbReference type="InterPro" id="IPR052160">
    <property type="entry name" value="Gypsy_RT_Integrase-like"/>
</dbReference>
<dbReference type="InterPro" id="IPR036397">
    <property type="entry name" value="RNaseH_sf"/>
</dbReference>
<evidence type="ECO:0000313" key="2">
    <source>
        <dbReference type="Proteomes" id="UP000075243"/>
    </source>
</evidence>
<dbReference type="EMBL" id="KQ483422">
    <property type="protein sequence ID" value="KYP52541.1"/>
    <property type="molecule type" value="Genomic_DNA"/>
</dbReference>
<gene>
    <name evidence="1" type="ORF">KK1_025495</name>
</gene>
<sequence length="260" mass="30432">MLEVEVFDCWGIDFMGPLPSSYSNEYILVVVDYVSKWVEAVAAQKNDAKTVIKFLKKNIFSRFEVSNREIKRILEKTVNVSRKDWALKLDDALWAYRTAYKTPLGLSPFQMVYGKACHLPVEMEHKAYWAIRFLNFDPTQSVEKRQLQLNELEELRLNAYESAKHYKERTKLYHDRKILKREFHPGQLVLLYNSRLRLFPGKLKSKWSGPFRVKQVKPHGAIQVEDVSSKESWVVNGQRLKLYLGGEIERAYSTVALENP</sequence>
<dbReference type="OMA" id="HEMPLNG"/>
<evidence type="ECO:0000313" key="1">
    <source>
        <dbReference type="EMBL" id="KYP52541.1"/>
    </source>
</evidence>
<accession>A0A151SCQ7</accession>
<dbReference type="Proteomes" id="UP000075243">
    <property type="component" value="Unassembled WGS sequence"/>
</dbReference>
<dbReference type="Gramene" id="C.cajan_25073.t">
    <property type="protein sequence ID" value="C.cajan_25073.t"/>
    <property type="gene ID" value="C.cajan_25073"/>
</dbReference>
<organism evidence="1 2">
    <name type="scientific">Cajanus cajan</name>
    <name type="common">Pigeon pea</name>
    <name type="synonym">Cajanus indicus</name>
    <dbReference type="NCBI Taxonomy" id="3821"/>
    <lineage>
        <taxon>Eukaryota</taxon>
        <taxon>Viridiplantae</taxon>
        <taxon>Streptophyta</taxon>
        <taxon>Embryophyta</taxon>
        <taxon>Tracheophyta</taxon>
        <taxon>Spermatophyta</taxon>
        <taxon>Magnoliopsida</taxon>
        <taxon>eudicotyledons</taxon>
        <taxon>Gunneridae</taxon>
        <taxon>Pentapetalae</taxon>
        <taxon>rosids</taxon>
        <taxon>fabids</taxon>
        <taxon>Fabales</taxon>
        <taxon>Fabaceae</taxon>
        <taxon>Papilionoideae</taxon>
        <taxon>50 kb inversion clade</taxon>
        <taxon>NPAAA clade</taxon>
        <taxon>indigoferoid/millettioid clade</taxon>
        <taxon>Phaseoleae</taxon>
        <taxon>Cajanus</taxon>
    </lineage>
</organism>
<dbReference type="InterPro" id="IPR012337">
    <property type="entry name" value="RNaseH-like_sf"/>
</dbReference>
<keyword evidence="2" id="KW-1185">Reference proteome</keyword>
<protein>
    <submittedName>
        <fullName evidence="1">Retrovirus-related Pol polyprotein from transposon 412 family</fullName>
    </submittedName>
</protein>
<dbReference type="SUPFAM" id="SSF53098">
    <property type="entry name" value="Ribonuclease H-like"/>
    <property type="match status" value="1"/>
</dbReference>
<dbReference type="PANTHER" id="PTHR47266">
    <property type="entry name" value="ENDONUCLEASE-RELATED"/>
    <property type="match status" value="1"/>
</dbReference>
<name>A0A151SCQ7_CAJCA</name>